<reference evidence="5 6" key="1">
    <citation type="submission" date="2022-12" db="EMBL/GenBank/DDBJ databases">
        <title>Draft genome sequence of Paenibacillus sp. dW9.</title>
        <authorList>
            <person name="Choi E.-W."/>
            <person name="Kim D.-U."/>
        </authorList>
    </citation>
    <scope>NUCLEOTIDE SEQUENCE [LARGE SCALE GENOMIC DNA]</scope>
    <source>
        <strain evidence="6">dW9</strain>
    </source>
</reference>
<dbReference type="Proteomes" id="UP001527882">
    <property type="component" value="Unassembled WGS sequence"/>
</dbReference>
<protein>
    <submittedName>
        <fullName evidence="5">Spore germination protein</fullName>
    </submittedName>
</protein>
<evidence type="ECO:0000256" key="1">
    <source>
        <dbReference type="ARBA" id="ARBA00005278"/>
    </source>
</evidence>
<evidence type="ECO:0000256" key="2">
    <source>
        <dbReference type="ARBA" id="ARBA00023136"/>
    </source>
</evidence>
<comment type="similarity">
    <text evidence="1">Belongs to the GerABKA family.</text>
</comment>
<keyword evidence="6" id="KW-1185">Reference proteome</keyword>
<dbReference type="InterPro" id="IPR004995">
    <property type="entry name" value="Spore_Ger"/>
</dbReference>
<feature type="transmembrane region" description="Helical" evidence="4">
    <location>
        <begin position="456"/>
        <end position="478"/>
    </location>
</feature>
<evidence type="ECO:0000313" key="6">
    <source>
        <dbReference type="Proteomes" id="UP001527882"/>
    </source>
</evidence>
<evidence type="ECO:0000256" key="3">
    <source>
        <dbReference type="SAM" id="MobiDB-lite"/>
    </source>
</evidence>
<feature type="transmembrane region" description="Helical" evidence="4">
    <location>
        <begin position="484"/>
        <end position="501"/>
    </location>
</feature>
<organism evidence="5 6">
    <name type="scientific">Paenibacillus gyeongsangnamensis</name>
    <dbReference type="NCBI Taxonomy" id="3388067"/>
    <lineage>
        <taxon>Bacteria</taxon>
        <taxon>Bacillati</taxon>
        <taxon>Bacillota</taxon>
        <taxon>Bacilli</taxon>
        <taxon>Bacillales</taxon>
        <taxon>Paenibacillaceae</taxon>
        <taxon>Paenibacillus</taxon>
    </lineage>
</organism>
<feature type="compositionally biased region" description="Basic and acidic residues" evidence="3">
    <location>
        <begin position="16"/>
        <end position="41"/>
    </location>
</feature>
<dbReference type="InterPro" id="IPR050768">
    <property type="entry name" value="UPF0353/GerABKA_families"/>
</dbReference>
<dbReference type="PANTHER" id="PTHR22550">
    <property type="entry name" value="SPORE GERMINATION PROTEIN"/>
    <property type="match status" value="1"/>
</dbReference>
<evidence type="ECO:0000256" key="4">
    <source>
        <dbReference type="SAM" id="Phobius"/>
    </source>
</evidence>
<feature type="transmembrane region" description="Helical" evidence="4">
    <location>
        <begin position="513"/>
        <end position="535"/>
    </location>
</feature>
<evidence type="ECO:0000313" key="5">
    <source>
        <dbReference type="EMBL" id="MCZ8512878.1"/>
    </source>
</evidence>
<dbReference type="Pfam" id="PF03323">
    <property type="entry name" value="GerA"/>
    <property type="match status" value="1"/>
</dbReference>
<accession>A0ABT4Q7R7</accession>
<feature type="region of interest" description="Disordered" evidence="3">
    <location>
        <begin position="1"/>
        <end position="72"/>
    </location>
</feature>
<feature type="transmembrane region" description="Helical" evidence="4">
    <location>
        <begin position="390"/>
        <end position="410"/>
    </location>
</feature>
<gene>
    <name evidence="5" type="ORF">O9H85_10705</name>
</gene>
<proteinExistence type="inferred from homology"/>
<dbReference type="PANTHER" id="PTHR22550:SF9">
    <property type="entry name" value="STAGE V SPORULATION PROTEIN AF"/>
    <property type="match status" value="1"/>
</dbReference>
<sequence>MVKYRGIRKAKLIRGSRREEREESAKEENMAGEEQMEKLEIDENGNILDTVKDSDGGEQGAGTPSAREPEADAAAVGKLTPETGISRDFGVLKEALEEAVGLYSSFDVIFREMVFGGQKTGIFYYNGFAKDFVLTSILERLSYADQIHREERGLRDGPGGYGEPGEQENAEAKLDVIRLFDEALIPHIQVKKTDKLKEAIDNVAMGGTAFFFEGQKEAVLVDAKSFPVRTTQEPDLERVVRGSRDGFVETLLTNVTLVRRRIRDPKLKLEITQVGTRTQSDVCIAYIDDICDGQLVKDVKAKIKEVKVDGLPLAEKQLEEAIVSKRWNPYPMVRYSERPDVVAAHLLEGHVVLFVDTSPSVMILPATFFHHVQHAEEYRQTPAVGTYLRWVRFIGMAMSLFLLPLWFLIVTSPELKPAGLEFIGPQKVGKIPLLGQFLIAELGTDLMRMAAVHTPAPLAIAMGLVAGILIGDVAVKTGLFVNEVILYLSAAAIGTFATPSYELSLANRLARLGLLLAAAFFKVPGFVLASTFLIVYLALQRSYNSPYLWPFIPFNARALYGVMVRRPFMSMRHRMSLTKPQDGTRQPQS</sequence>
<dbReference type="RefSeq" id="WP_269881339.1">
    <property type="nucleotide sequence ID" value="NZ_JAQAGZ010000006.1"/>
</dbReference>
<keyword evidence="4" id="KW-1133">Transmembrane helix</keyword>
<comment type="caution">
    <text evidence="5">The sequence shown here is derived from an EMBL/GenBank/DDBJ whole genome shotgun (WGS) entry which is preliminary data.</text>
</comment>
<keyword evidence="2 4" id="KW-0472">Membrane</keyword>
<keyword evidence="4" id="KW-0812">Transmembrane</keyword>
<dbReference type="EMBL" id="JAQAGZ010000006">
    <property type="protein sequence ID" value="MCZ8512878.1"/>
    <property type="molecule type" value="Genomic_DNA"/>
</dbReference>
<name>A0ABT4Q7R7_9BACL</name>
<feature type="compositionally biased region" description="Basic residues" evidence="3">
    <location>
        <begin position="1"/>
        <end position="15"/>
    </location>
</feature>